<feature type="non-terminal residue" evidence="1">
    <location>
        <position position="1"/>
    </location>
</feature>
<protein>
    <submittedName>
        <fullName evidence="1">U-box domain-containing protein 35-like</fullName>
    </submittedName>
</protein>
<sequence>LQASFHKAKGYREMYIEDELEVQVSLGHLVRSLYMCAIFARKIAEEGYGPVFKGKRSNTTVAVMVLCPDGSRGISQFQQEAQMEWYKKLELLLARELPPLSGHLGLR</sequence>
<dbReference type="AlphaFoldDB" id="A0A699IFV1"/>
<name>A0A699IFV1_TANCI</name>
<evidence type="ECO:0000313" key="1">
    <source>
        <dbReference type="EMBL" id="GEZ62072.1"/>
    </source>
</evidence>
<reference evidence="1" key="1">
    <citation type="journal article" date="2019" name="Sci. Rep.">
        <title>Draft genome of Tanacetum cinerariifolium, the natural source of mosquito coil.</title>
        <authorList>
            <person name="Yamashiro T."/>
            <person name="Shiraishi A."/>
            <person name="Satake H."/>
            <person name="Nakayama K."/>
        </authorList>
    </citation>
    <scope>NUCLEOTIDE SEQUENCE</scope>
</reference>
<proteinExistence type="predicted"/>
<gene>
    <name evidence="1" type="ORF">Tci_534045</name>
</gene>
<organism evidence="1">
    <name type="scientific">Tanacetum cinerariifolium</name>
    <name type="common">Dalmatian daisy</name>
    <name type="synonym">Chrysanthemum cinerariifolium</name>
    <dbReference type="NCBI Taxonomy" id="118510"/>
    <lineage>
        <taxon>Eukaryota</taxon>
        <taxon>Viridiplantae</taxon>
        <taxon>Streptophyta</taxon>
        <taxon>Embryophyta</taxon>
        <taxon>Tracheophyta</taxon>
        <taxon>Spermatophyta</taxon>
        <taxon>Magnoliopsida</taxon>
        <taxon>eudicotyledons</taxon>
        <taxon>Gunneridae</taxon>
        <taxon>Pentapetalae</taxon>
        <taxon>asterids</taxon>
        <taxon>campanulids</taxon>
        <taxon>Asterales</taxon>
        <taxon>Asteraceae</taxon>
        <taxon>Asteroideae</taxon>
        <taxon>Anthemideae</taxon>
        <taxon>Anthemidinae</taxon>
        <taxon>Tanacetum</taxon>
    </lineage>
</organism>
<dbReference type="EMBL" id="BKCJ010301595">
    <property type="protein sequence ID" value="GEZ62072.1"/>
    <property type="molecule type" value="Genomic_DNA"/>
</dbReference>
<comment type="caution">
    <text evidence="1">The sequence shown here is derived from an EMBL/GenBank/DDBJ whole genome shotgun (WGS) entry which is preliminary data.</text>
</comment>
<accession>A0A699IFV1</accession>